<accession>A0A6A6KG12</accession>
<keyword evidence="3" id="KW-1185">Reference proteome</keyword>
<evidence type="ECO:0000256" key="1">
    <source>
        <dbReference type="SAM" id="MobiDB-lite"/>
    </source>
</evidence>
<organism evidence="2 3">
    <name type="scientific">Hevea brasiliensis</name>
    <name type="common">Para rubber tree</name>
    <name type="synonym">Siphonia brasiliensis</name>
    <dbReference type="NCBI Taxonomy" id="3981"/>
    <lineage>
        <taxon>Eukaryota</taxon>
        <taxon>Viridiplantae</taxon>
        <taxon>Streptophyta</taxon>
        <taxon>Embryophyta</taxon>
        <taxon>Tracheophyta</taxon>
        <taxon>Spermatophyta</taxon>
        <taxon>Magnoliopsida</taxon>
        <taxon>eudicotyledons</taxon>
        <taxon>Gunneridae</taxon>
        <taxon>Pentapetalae</taxon>
        <taxon>rosids</taxon>
        <taxon>fabids</taxon>
        <taxon>Malpighiales</taxon>
        <taxon>Euphorbiaceae</taxon>
        <taxon>Crotonoideae</taxon>
        <taxon>Micrandreae</taxon>
        <taxon>Hevea</taxon>
    </lineage>
</organism>
<feature type="region of interest" description="Disordered" evidence="1">
    <location>
        <begin position="254"/>
        <end position="274"/>
    </location>
</feature>
<reference evidence="2 3" key="1">
    <citation type="journal article" date="2020" name="Mol. Plant">
        <title>The Chromosome-Based Rubber Tree Genome Provides New Insights into Spurge Genome Evolution and Rubber Biosynthesis.</title>
        <authorList>
            <person name="Liu J."/>
            <person name="Shi C."/>
            <person name="Shi C.C."/>
            <person name="Li W."/>
            <person name="Zhang Q.J."/>
            <person name="Zhang Y."/>
            <person name="Li K."/>
            <person name="Lu H.F."/>
            <person name="Shi C."/>
            <person name="Zhu S.T."/>
            <person name="Xiao Z.Y."/>
            <person name="Nan H."/>
            <person name="Yue Y."/>
            <person name="Zhu X.G."/>
            <person name="Wu Y."/>
            <person name="Hong X.N."/>
            <person name="Fan G.Y."/>
            <person name="Tong Y."/>
            <person name="Zhang D."/>
            <person name="Mao C.L."/>
            <person name="Liu Y.L."/>
            <person name="Hao S.J."/>
            <person name="Liu W.Q."/>
            <person name="Lv M.Q."/>
            <person name="Zhang H.B."/>
            <person name="Liu Y."/>
            <person name="Hu-Tang G.R."/>
            <person name="Wang J.P."/>
            <person name="Wang J.H."/>
            <person name="Sun Y.H."/>
            <person name="Ni S.B."/>
            <person name="Chen W.B."/>
            <person name="Zhang X.C."/>
            <person name="Jiao Y.N."/>
            <person name="Eichler E.E."/>
            <person name="Li G.H."/>
            <person name="Liu X."/>
            <person name="Gao L.Z."/>
        </authorList>
    </citation>
    <scope>NUCLEOTIDE SEQUENCE [LARGE SCALE GENOMIC DNA]</scope>
    <source>
        <strain evidence="3">cv. GT1</strain>
        <tissue evidence="2">Leaf</tissue>
    </source>
</reference>
<evidence type="ECO:0000313" key="3">
    <source>
        <dbReference type="Proteomes" id="UP000467840"/>
    </source>
</evidence>
<evidence type="ECO:0000313" key="2">
    <source>
        <dbReference type="EMBL" id="KAF2287717.1"/>
    </source>
</evidence>
<dbReference type="Proteomes" id="UP000467840">
    <property type="component" value="Chromosome 8"/>
</dbReference>
<feature type="compositionally biased region" description="Low complexity" evidence="1">
    <location>
        <begin position="473"/>
        <end position="483"/>
    </location>
</feature>
<feature type="region of interest" description="Disordered" evidence="1">
    <location>
        <begin position="296"/>
        <end position="414"/>
    </location>
</feature>
<gene>
    <name evidence="2" type="ORF">GH714_002427</name>
</gene>
<comment type="caution">
    <text evidence="2">The sequence shown here is derived from an EMBL/GenBank/DDBJ whole genome shotgun (WGS) entry which is preliminary data.</text>
</comment>
<feature type="compositionally biased region" description="Polar residues" evidence="1">
    <location>
        <begin position="211"/>
        <end position="225"/>
    </location>
</feature>
<name>A0A6A6KG12_HEVBR</name>
<feature type="region of interest" description="Disordered" evidence="1">
    <location>
        <begin position="471"/>
        <end position="504"/>
    </location>
</feature>
<feature type="region of interest" description="Disordered" evidence="1">
    <location>
        <begin position="149"/>
        <end position="169"/>
    </location>
</feature>
<feature type="region of interest" description="Disordered" evidence="1">
    <location>
        <begin position="206"/>
        <end position="228"/>
    </location>
</feature>
<protein>
    <submittedName>
        <fullName evidence="2">Uncharacterized protein</fullName>
    </submittedName>
</protein>
<dbReference type="AlphaFoldDB" id="A0A6A6KG12"/>
<feature type="compositionally biased region" description="Polar residues" evidence="1">
    <location>
        <begin position="149"/>
        <end position="165"/>
    </location>
</feature>
<proteinExistence type="predicted"/>
<sequence length="638" mass="66732">MVIWRSSLLGQGFDGTEPVPPLTSRLVTDDDLKAFYEVMNLYEVPKAGVVSNSNVGLKPKGRNLWGLEYSAVWKGKTSQRAHNPFSFYYTQLTIYYLVVVPPGSQCIPAAVVAPGSQCILAAVVTPVLKSIPAAVVSPGLQSIPASVVTPGSQSIPSGPSASIQSRGRGRKKLLVDPTHQSVPGIAFDSKSTPPVSSITSAAECLPPGPSASVQIKGQSRKTQTEAGIPRCRGTFPGQILSTDMRDVATVTEELPAENSSAKANFDEQAESSPRFVSVDADGKSIHQVAVKIASNSEPTASYPSISPAFESIPPESLQVKRQGRKAPNRAEAPRRRGKKQGPVSPSVDTLVGQDLKANPQSQNKSRDRSGSNAISLRSKQESDIEEPANVSQEAHLSRDLVGQDSKRKETGGIPALETTALGISVDSSRQSDSGVGVMMEEDHASALGVNMEVSCTVPVSVGVKEIVPCRPAPGLLGPSPGSSKNEIDSKLASQGPEEPSSLEHPKVSEIAANASDFPRVTLPTTIEPCDNNSMKKMELSAKASPPPVIGVENPVISANPDGVSCHSGVSTQMPASPGPDSVARSILVLAKTASGNIIESSLQDSLDARGIPVLAKTASGNIIEPSSEDTGSISTNCI</sequence>
<dbReference type="EMBL" id="JAAGAX010000016">
    <property type="protein sequence ID" value="KAF2287717.1"/>
    <property type="molecule type" value="Genomic_DNA"/>
</dbReference>